<name>A0A6F8TB23_9GAMM</name>
<dbReference type="EMBL" id="AP022840">
    <property type="protein sequence ID" value="BCA97299.1"/>
    <property type="molecule type" value="Genomic_DNA"/>
</dbReference>
<evidence type="ECO:0000313" key="2">
    <source>
        <dbReference type="EMBL" id="BCA93730.1"/>
    </source>
</evidence>
<evidence type="ECO:0000313" key="5">
    <source>
        <dbReference type="Proteomes" id="UP000502894"/>
    </source>
</evidence>
<reference evidence="3" key="1">
    <citation type="journal article" date="2020" name="Microbiol. Resour. Announc.">
        <title>Complete Genome Sequence of Novel Psychrotolerant Legionella Strain TUM19329, Isolated from Antarctic Lake Sediment.</title>
        <authorList>
            <person name="Shimada S."/>
            <person name="Nakai R."/>
            <person name="Aoki K."/>
            <person name="Shimoeda N."/>
            <person name="Ohno G."/>
            <person name="Miyazaki Y."/>
            <person name="Kudoh S."/>
            <person name="Imura S."/>
            <person name="Watanabe K."/>
            <person name="Ishii Y."/>
            <person name="Tateda K."/>
        </authorList>
    </citation>
    <scope>NUCLEOTIDE SEQUENCE [LARGE SCALE GENOMIC DNA]</scope>
    <source>
        <strain evidence="3">TUM19329</strain>
        <plasmid evidence="3">pTUM19329-1</plasmid>
    </source>
</reference>
<dbReference type="EMBL" id="AP022840">
    <property type="protein sequence ID" value="BCA97186.1"/>
    <property type="molecule type" value="Genomic_DNA"/>
</dbReference>
<keyword evidence="3" id="KW-0614">Plasmid</keyword>
<evidence type="ECO:0000313" key="4">
    <source>
        <dbReference type="EMBL" id="BCA97299.1"/>
    </source>
</evidence>
<sequence>MHTTCQSDWIKTNGSMSDKSAIDEFGLTYEEIIEGIQSGKLQYRKNNAHGNPYLKLIRREIETFVTQKYGEHYTANKIKEKKLKDITKEINSMKRKVTALEKIKIELLKNIATA</sequence>
<keyword evidence="5" id="KW-1185">Reference proteome</keyword>
<evidence type="ECO:0000256" key="1">
    <source>
        <dbReference type="SAM" id="Coils"/>
    </source>
</evidence>
<keyword evidence="1" id="KW-0175">Coiled coil</keyword>
<proteinExistence type="predicted"/>
<dbReference type="Proteomes" id="UP000502894">
    <property type="component" value="Plasmid pTUM19329-1"/>
</dbReference>
<dbReference type="KEGG" id="lant:TUM19329_36600"/>
<geneLocation type="plasmid" evidence="3 5">
    <name>pTUM19329-1</name>
</geneLocation>
<dbReference type="Proteomes" id="UP000502894">
    <property type="component" value="Chromosome"/>
</dbReference>
<dbReference type="KEGG" id="lant:TUM19329_35470"/>
<evidence type="ECO:0000313" key="3">
    <source>
        <dbReference type="EMBL" id="BCA97186.1"/>
    </source>
</evidence>
<dbReference type="EMBL" id="AP022839">
    <property type="protein sequence ID" value="BCA93730.1"/>
    <property type="molecule type" value="Genomic_DNA"/>
</dbReference>
<feature type="coiled-coil region" evidence="1">
    <location>
        <begin position="76"/>
        <end position="103"/>
    </location>
</feature>
<dbReference type="KEGG" id="lant:TUM19329_00910"/>
<organism evidence="3 5">
    <name type="scientific">Legionella antarctica</name>
    <dbReference type="NCBI Taxonomy" id="2708020"/>
    <lineage>
        <taxon>Bacteria</taxon>
        <taxon>Pseudomonadati</taxon>
        <taxon>Pseudomonadota</taxon>
        <taxon>Gammaproteobacteria</taxon>
        <taxon>Legionellales</taxon>
        <taxon>Legionellaceae</taxon>
        <taxon>Legionella</taxon>
    </lineage>
</organism>
<protein>
    <submittedName>
        <fullName evidence="3">Uncharacterized protein</fullName>
    </submittedName>
</protein>
<gene>
    <name evidence="2" type="ORF">TUM19329_00910</name>
    <name evidence="3" type="ORF">TUM19329_35470</name>
    <name evidence="4" type="ORF">TUM19329_36600</name>
</gene>
<dbReference type="AlphaFoldDB" id="A0A6F8TB23"/>
<accession>A0A6F8TB23</accession>